<sequence>MTVAHTLTEAQAKSALVGPADLGEGWTPTEGAATWRDALLKGTSDVPACQRLLDGLYAENLLGEPAGARAVTGFDDAEDQAQVRHRTGAYDRAALDASLAWLRTVPETCGQFTATDVRGGQFTVRTETAPLPELGEAREGLRVVVNSDGSNLPAVLTLDFAAVRVGDSALSLTNGGLGEIDADDTRRAAEAGTRRLRDVLAGRTPQARPSEPAGSAEPPAPSASAGAGEDEQNEQDEAYGEIEEDRGNQEDQQEEQGNE</sequence>
<feature type="region of interest" description="Disordered" evidence="1">
    <location>
        <begin position="194"/>
        <end position="259"/>
    </location>
</feature>
<name>A0A5B0AUL6_9ACTN</name>
<dbReference type="Proteomes" id="UP000324965">
    <property type="component" value="Unassembled WGS sequence"/>
</dbReference>
<evidence type="ECO:0000256" key="1">
    <source>
        <dbReference type="SAM" id="MobiDB-lite"/>
    </source>
</evidence>
<proteinExistence type="predicted"/>
<dbReference type="EMBL" id="VDFC01000043">
    <property type="protein sequence ID" value="KAA0933528.1"/>
    <property type="molecule type" value="Genomic_DNA"/>
</dbReference>
<dbReference type="AlphaFoldDB" id="A0A5B0AUL6"/>
<protein>
    <submittedName>
        <fullName evidence="2">Uncharacterized protein</fullName>
    </submittedName>
</protein>
<organism evidence="2 3">
    <name type="scientific">Streptomyces apricus</name>
    <dbReference type="NCBI Taxonomy" id="1828112"/>
    <lineage>
        <taxon>Bacteria</taxon>
        <taxon>Bacillati</taxon>
        <taxon>Actinomycetota</taxon>
        <taxon>Actinomycetes</taxon>
        <taxon>Kitasatosporales</taxon>
        <taxon>Streptomycetaceae</taxon>
        <taxon>Streptomyces</taxon>
    </lineage>
</organism>
<feature type="compositionally biased region" description="Acidic residues" evidence="1">
    <location>
        <begin position="228"/>
        <end position="244"/>
    </location>
</feature>
<reference evidence="2 3" key="1">
    <citation type="submission" date="2019-05" db="EMBL/GenBank/DDBJ databases">
        <authorList>
            <person name="Hariharan J."/>
            <person name="Choudoir M.J."/>
            <person name="Diebold P."/>
            <person name="Panke-Buisse K."/>
            <person name="Buckley D.H."/>
        </authorList>
    </citation>
    <scope>NUCLEOTIDE SEQUENCE [LARGE SCALE GENOMIC DNA]</scope>
    <source>
        <strain evidence="2 3">SUN51</strain>
    </source>
</reference>
<feature type="compositionally biased region" description="Low complexity" evidence="1">
    <location>
        <begin position="209"/>
        <end position="227"/>
    </location>
</feature>
<dbReference type="OrthoDB" id="4310895at2"/>
<comment type="caution">
    <text evidence="2">The sequence shown here is derived from an EMBL/GenBank/DDBJ whole genome shotgun (WGS) entry which is preliminary data.</text>
</comment>
<keyword evidence="3" id="KW-1185">Reference proteome</keyword>
<evidence type="ECO:0000313" key="3">
    <source>
        <dbReference type="Proteomes" id="UP000324965"/>
    </source>
</evidence>
<evidence type="ECO:0000313" key="2">
    <source>
        <dbReference type="EMBL" id="KAA0933528.1"/>
    </source>
</evidence>
<accession>A0A5B0AUL6</accession>
<gene>
    <name evidence="2" type="ORF">FGF04_18100</name>
</gene>